<organism evidence="2 3">
    <name type="scientific">Cichlidogyrus casuarinus</name>
    <dbReference type="NCBI Taxonomy" id="1844966"/>
    <lineage>
        <taxon>Eukaryota</taxon>
        <taxon>Metazoa</taxon>
        <taxon>Spiralia</taxon>
        <taxon>Lophotrochozoa</taxon>
        <taxon>Platyhelminthes</taxon>
        <taxon>Monogenea</taxon>
        <taxon>Monopisthocotylea</taxon>
        <taxon>Dactylogyridea</taxon>
        <taxon>Ancyrocephalidae</taxon>
        <taxon>Cichlidogyrus</taxon>
    </lineage>
</organism>
<accession>A0ABD2QBZ4</accession>
<evidence type="ECO:0000313" key="2">
    <source>
        <dbReference type="EMBL" id="KAL3317085.1"/>
    </source>
</evidence>
<feature type="transmembrane region" description="Helical" evidence="1">
    <location>
        <begin position="170"/>
        <end position="188"/>
    </location>
</feature>
<dbReference type="AlphaFoldDB" id="A0ABD2QBZ4"/>
<dbReference type="InterPro" id="IPR052954">
    <property type="entry name" value="GPCR-Ligand_Int"/>
</dbReference>
<dbReference type="EMBL" id="JBJKFK010000433">
    <property type="protein sequence ID" value="KAL3317085.1"/>
    <property type="molecule type" value="Genomic_DNA"/>
</dbReference>
<feature type="transmembrane region" description="Helical" evidence="1">
    <location>
        <begin position="115"/>
        <end position="133"/>
    </location>
</feature>
<protein>
    <recommendedName>
        <fullName evidence="4">G-protein coupled receptors family 1 profile domain-containing protein</fullName>
    </recommendedName>
</protein>
<feature type="transmembrane region" description="Helical" evidence="1">
    <location>
        <begin position="345"/>
        <end position="365"/>
    </location>
</feature>
<dbReference type="PANTHER" id="PTHR46641">
    <property type="entry name" value="FMRFAMIDE RECEPTOR-RELATED"/>
    <property type="match status" value="1"/>
</dbReference>
<feature type="transmembrane region" description="Helical" evidence="1">
    <location>
        <begin position="31"/>
        <end position="54"/>
    </location>
</feature>
<feature type="transmembrane region" description="Helical" evidence="1">
    <location>
        <begin position="222"/>
        <end position="241"/>
    </location>
</feature>
<evidence type="ECO:0008006" key="4">
    <source>
        <dbReference type="Google" id="ProtNLM"/>
    </source>
</evidence>
<dbReference type="PANTHER" id="PTHR46641:SF2">
    <property type="entry name" value="FMRFAMIDE RECEPTOR"/>
    <property type="match status" value="1"/>
</dbReference>
<sequence>MTTPVHKGTIKGCVDDYFCITPKTALIRQLLLGPLSLILLLLCLLTNLFILSVLGHKRLRSASNAYLSTAVLSDTLHCVIYLVGVVMPAMSRDEQLQLLVYETIVAYLVPIGEPLGHMLSLLTGLCLISAAVVRIRSHMKHQKQGLDLTDAQFCRVQAIKIRKNPITRRLHLMSAVTIVLLVSAPTFIRYRVVEHELRGKVKVHVYYTALLWQTGWNIYDTVLLMLTILLLVVLIVVLFVITRKWKISYVPDLRRLRSLSRFKKRVSNTNLELEAGNEQIKFDKGELIVKRVKMEIRLVTLLSIMWAIGATGYSLIKLIPTLGAIHLKSATVQEQFLTMRTVMEFMQIFLLFMRTLSYITGGVLVRRVLVNMLFLWLKPKHYPDVQQRGDEVLLDRILPRITTSI</sequence>
<feature type="transmembrane region" description="Helical" evidence="1">
    <location>
        <begin position="66"/>
        <end position="90"/>
    </location>
</feature>
<name>A0ABD2QBZ4_9PLAT</name>
<keyword evidence="1" id="KW-0812">Transmembrane</keyword>
<comment type="caution">
    <text evidence="2">The sequence shown here is derived from an EMBL/GenBank/DDBJ whole genome shotgun (WGS) entry which is preliminary data.</text>
</comment>
<keyword evidence="3" id="KW-1185">Reference proteome</keyword>
<keyword evidence="1" id="KW-0472">Membrane</keyword>
<reference evidence="2 3" key="1">
    <citation type="submission" date="2024-11" db="EMBL/GenBank/DDBJ databases">
        <title>Adaptive evolution of stress response genes in parasites aligns with host niche diversity.</title>
        <authorList>
            <person name="Hahn C."/>
            <person name="Resl P."/>
        </authorList>
    </citation>
    <scope>NUCLEOTIDE SEQUENCE [LARGE SCALE GENOMIC DNA]</scope>
    <source>
        <strain evidence="2">EGGRZ-B1_66</strain>
        <tissue evidence="2">Body</tissue>
    </source>
</reference>
<dbReference type="Gene3D" id="1.20.1070.10">
    <property type="entry name" value="Rhodopsin 7-helix transmembrane proteins"/>
    <property type="match status" value="1"/>
</dbReference>
<evidence type="ECO:0000256" key="1">
    <source>
        <dbReference type="SAM" id="Phobius"/>
    </source>
</evidence>
<gene>
    <name evidence="2" type="ORF">Ciccas_004266</name>
</gene>
<keyword evidence="1" id="KW-1133">Transmembrane helix</keyword>
<evidence type="ECO:0000313" key="3">
    <source>
        <dbReference type="Proteomes" id="UP001626550"/>
    </source>
</evidence>
<dbReference type="Proteomes" id="UP001626550">
    <property type="component" value="Unassembled WGS sequence"/>
</dbReference>
<feature type="transmembrane region" description="Helical" evidence="1">
    <location>
        <begin position="298"/>
        <end position="325"/>
    </location>
</feature>
<proteinExistence type="predicted"/>